<evidence type="ECO:0000313" key="1">
    <source>
        <dbReference type="EMBL" id="KAI8007806.1"/>
    </source>
</evidence>
<evidence type="ECO:0000313" key="2">
    <source>
        <dbReference type="Proteomes" id="UP001060215"/>
    </source>
</evidence>
<dbReference type="Proteomes" id="UP001060215">
    <property type="component" value="Chromosome 7"/>
</dbReference>
<sequence>MEGLTSDIMVMNEREKGVASLGLASVEVAQGDPFRRVTQSKPFEELREELNRMKASMSGVDREDLIPCDLIQEETSTLTASALNLLQSRWSDIVEMEGSEEAVVDRFKYIPDSLFLARARNMVSKPDALPLAGSVHSHGVGGGLADPKVYTPLGRRSGSVVVEEWRRGQNCGPKSRVECGFTRDNAAPISHGLLFRSLALSFWSLENFPRNWQMQLEQVNLCERDTEMPRKLMRILKKLREEDPTYYQLCHLVRHSEQPREGFFSLQT</sequence>
<name>A0ACC0H6K8_9ERIC</name>
<accession>A0ACC0H6K8</accession>
<reference evidence="1 2" key="1">
    <citation type="journal article" date="2022" name="Plant J.">
        <title>Chromosome-level genome of Camellia lanceoleosa provides a valuable resource for understanding genome evolution and self-incompatibility.</title>
        <authorList>
            <person name="Gong W."/>
            <person name="Xiao S."/>
            <person name="Wang L."/>
            <person name="Liao Z."/>
            <person name="Chang Y."/>
            <person name="Mo W."/>
            <person name="Hu G."/>
            <person name="Li W."/>
            <person name="Zhao G."/>
            <person name="Zhu H."/>
            <person name="Hu X."/>
            <person name="Ji K."/>
            <person name="Xiang X."/>
            <person name="Song Q."/>
            <person name="Yuan D."/>
            <person name="Jin S."/>
            <person name="Zhang L."/>
        </authorList>
    </citation>
    <scope>NUCLEOTIDE SEQUENCE [LARGE SCALE GENOMIC DNA]</scope>
    <source>
        <strain evidence="1">SQ_2022a</strain>
    </source>
</reference>
<gene>
    <name evidence="1" type="ORF">LOK49_LG07G00791</name>
</gene>
<comment type="caution">
    <text evidence="1">The sequence shown here is derived from an EMBL/GenBank/DDBJ whole genome shotgun (WGS) entry which is preliminary data.</text>
</comment>
<organism evidence="1 2">
    <name type="scientific">Camellia lanceoleosa</name>
    <dbReference type="NCBI Taxonomy" id="1840588"/>
    <lineage>
        <taxon>Eukaryota</taxon>
        <taxon>Viridiplantae</taxon>
        <taxon>Streptophyta</taxon>
        <taxon>Embryophyta</taxon>
        <taxon>Tracheophyta</taxon>
        <taxon>Spermatophyta</taxon>
        <taxon>Magnoliopsida</taxon>
        <taxon>eudicotyledons</taxon>
        <taxon>Gunneridae</taxon>
        <taxon>Pentapetalae</taxon>
        <taxon>asterids</taxon>
        <taxon>Ericales</taxon>
        <taxon>Theaceae</taxon>
        <taxon>Camellia</taxon>
    </lineage>
</organism>
<dbReference type="EMBL" id="CM045764">
    <property type="protein sequence ID" value="KAI8007806.1"/>
    <property type="molecule type" value="Genomic_DNA"/>
</dbReference>
<keyword evidence="2" id="KW-1185">Reference proteome</keyword>
<proteinExistence type="predicted"/>
<protein>
    <submittedName>
        <fullName evidence="1">Protein transport protein Sec24-like</fullName>
    </submittedName>
</protein>